<dbReference type="SUPFAM" id="SSF56300">
    <property type="entry name" value="Metallo-dependent phosphatases"/>
    <property type="match status" value="1"/>
</dbReference>
<protein>
    <submittedName>
        <fullName evidence="2">Metallophosphoesterase</fullName>
    </submittedName>
</protein>
<evidence type="ECO:0000259" key="1">
    <source>
        <dbReference type="Pfam" id="PF00149"/>
    </source>
</evidence>
<proteinExistence type="predicted"/>
<dbReference type="InterPro" id="IPR029052">
    <property type="entry name" value="Metallo-depent_PP-like"/>
</dbReference>
<dbReference type="Pfam" id="PF00149">
    <property type="entry name" value="Metallophos"/>
    <property type="match status" value="1"/>
</dbReference>
<dbReference type="PANTHER" id="PTHR42850:SF4">
    <property type="entry name" value="ZINC-DEPENDENT ENDOPOLYPHOSPHATASE"/>
    <property type="match status" value="1"/>
</dbReference>
<dbReference type="RefSeq" id="WP_157309788.1">
    <property type="nucleotide sequence ID" value="NZ_WRXN01000024.1"/>
</dbReference>
<evidence type="ECO:0000313" key="3">
    <source>
        <dbReference type="Proteomes" id="UP000461730"/>
    </source>
</evidence>
<sequence>MSRIFVIGDIHGCYDELMTLTQKVNLQEEDWLISVGDILDRGGKSKEVYEYFRNRPNSKVLIGNHERKHINNVLSYAQEIVKLQFGEVYTELLAWLSKQDYYFETPETIIVHAAFEHDQPLQQQREDVLSGSTSGEKYLEKKYTETPRWKDHYRGEKTIIYGHHVVGDTPEKHGNTIGIDTAACHGGYLTAIELPGFHIHQVKAARDYWKEEQVNWQVPVLKAKDWENMTFDMVRKQLNKLAYIEVPEVRAFLSGVEKEMMELQGMYTKIIEGIVAFVERLGEERFLEEANKYSFKAFLFKSRANNLKVEDLEKSLNTMGKVKALVREIME</sequence>
<accession>A0A7K1UDB7</accession>
<dbReference type="Proteomes" id="UP000461730">
    <property type="component" value="Unassembled WGS sequence"/>
</dbReference>
<dbReference type="GO" id="GO:0016791">
    <property type="term" value="F:phosphatase activity"/>
    <property type="evidence" value="ECO:0007669"/>
    <property type="project" value="TreeGrafter"/>
</dbReference>
<name>A0A7K1UDB7_9BACT</name>
<reference evidence="2 3" key="1">
    <citation type="submission" date="2019-12" db="EMBL/GenBank/DDBJ databases">
        <title>Chitinophaga sp. strain ysch24 (GDMCC 1.1355), whole genome shotgun sequence.</title>
        <authorList>
            <person name="Zhang X."/>
        </authorList>
    </citation>
    <scope>NUCLEOTIDE SEQUENCE [LARGE SCALE GENOMIC DNA]</scope>
    <source>
        <strain evidence="3">ysch24</strain>
    </source>
</reference>
<gene>
    <name evidence="2" type="ORF">GO493_29215</name>
</gene>
<dbReference type="InterPro" id="IPR050126">
    <property type="entry name" value="Ap4A_hydrolase"/>
</dbReference>
<dbReference type="GO" id="GO:0005737">
    <property type="term" value="C:cytoplasm"/>
    <property type="evidence" value="ECO:0007669"/>
    <property type="project" value="TreeGrafter"/>
</dbReference>
<dbReference type="Gene3D" id="3.60.21.10">
    <property type="match status" value="1"/>
</dbReference>
<dbReference type="InterPro" id="IPR004843">
    <property type="entry name" value="Calcineurin-like_PHP"/>
</dbReference>
<dbReference type="PANTHER" id="PTHR42850">
    <property type="entry name" value="METALLOPHOSPHOESTERASE"/>
    <property type="match status" value="1"/>
</dbReference>
<keyword evidence="3" id="KW-1185">Reference proteome</keyword>
<evidence type="ECO:0000313" key="2">
    <source>
        <dbReference type="EMBL" id="MVT12369.1"/>
    </source>
</evidence>
<feature type="domain" description="Calcineurin-like phosphoesterase" evidence="1">
    <location>
        <begin position="3"/>
        <end position="167"/>
    </location>
</feature>
<dbReference type="EMBL" id="WRXN01000024">
    <property type="protein sequence ID" value="MVT12369.1"/>
    <property type="molecule type" value="Genomic_DNA"/>
</dbReference>
<comment type="caution">
    <text evidence="2">The sequence shown here is derived from an EMBL/GenBank/DDBJ whole genome shotgun (WGS) entry which is preliminary data.</text>
</comment>
<organism evidence="2 3">
    <name type="scientific">Chitinophaga tropicalis</name>
    <dbReference type="NCBI Taxonomy" id="2683588"/>
    <lineage>
        <taxon>Bacteria</taxon>
        <taxon>Pseudomonadati</taxon>
        <taxon>Bacteroidota</taxon>
        <taxon>Chitinophagia</taxon>
        <taxon>Chitinophagales</taxon>
        <taxon>Chitinophagaceae</taxon>
        <taxon>Chitinophaga</taxon>
    </lineage>
</organism>
<dbReference type="AlphaFoldDB" id="A0A7K1UDB7"/>